<evidence type="ECO:0000256" key="12">
    <source>
        <dbReference type="ARBA" id="ARBA00022955"/>
    </source>
</evidence>
<evidence type="ECO:0000256" key="16">
    <source>
        <dbReference type="ARBA" id="ARBA00023221"/>
    </source>
</evidence>
<protein>
    <recommendedName>
        <fullName evidence="17">Phosphomevalonate kinase</fullName>
        <ecNumber evidence="3">2.7.4.2</ecNumber>
    </recommendedName>
</protein>
<evidence type="ECO:0000256" key="4">
    <source>
        <dbReference type="ARBA" id="ARBA00022490"/>
    </source>
</evidence>
<keyword evidence="12" id="KW-0752">Steroid biosynthesis</keyword>
<dbReference type="AlphaFoldDB" id="A0A0N5AUC6"/>
<dbReference type="PANTHER" id="PTHR13101">
    <property type="entry name" value="PHOSPHOMEVALONATE KINASE"/>
    <property type="match status" value="1"/>
</dbReference>
<keyword evidence="5" id="KW-0444">Lipid biosynthesis</keyword>
<evidence type="ECO:0000313" key="19">
    <source>
        <dbReference type="Proteomes" id="UP000046393"/>
    </source>
</evidence>
<evidence type="ECO:0000256" key="3">
    <source>
        <dbReference type="ARBA" id="ARBA00012958"/>
    </source>
</evidence>
<name>A0A0N5AUC6_9BILA</name>
<sequence>MEPAVICLSGKRKSGKDYVAVQLKKLLEAKKVKVVIRGVSYPLKKEFARIHHLDYEKLKSDGPYKEVYRKPMVTWSEKIRCDDPDYFCRLAVKDVNDADVVIISDCRRPTDIQFFRKNFLHTRFVRVVADVKVRESRGFCFTKGVDDEETECALDNFSEWDTVIENNQNNTSSEVFESSLFNQLSKLAVDLLFP</sequence>
<dbReference type="GO" id="GO:0019287">
    <property type="term" value="P:isopentenyl diphosphate biosynthetic process, mevalonate pathway"/>
    <property type="evidence" value="ECO:0007669"/>
    <property type="project" value="UniProtKB-UniPathway"/>
</dbReference>
<evidence type="ECO:0000256" key="5">
    <source>
        <dbReference type="ARBA" id="ARBA00022516"/>
    </source>
</evidence>
<keyword evidence="10" id="KW-0152">Cholesterol biosynthesis</keyword>
<dbReference type="Gene3D" id="3.40.50.300">
    <property type="entry name" value="P-loop containing nucleotide triphosphate hydrolases"/>
    <property type="match status" value="1"/>
</dbReference>
<keyword evidence="16" id="KW-0753">Steroid metabolism</keyword>
<keyword evidence="15" id="KW-1207">Sterol metabolism</keyword>
<keyword evidence="19" id="KW-1185">Reference proteome</keyword>
<keyword evidence="13" id="KW-0756">Sterol biosynthesis</keyword>
<keyword evidence="14" id="KW-0443">Lipid metabolism</keyword>
<evidence type="ECO:0000256" key="2">
    <source>
        <dbReference type="ARBA" id="ARBA00005017"/>
    </source>
</evidence>
<dbReference type="PIRSF" id="PIRSF036639">
    <property type="entry name" value="PMK_anim"/>
    <property type="match status" value="1"/>
</dbReference>
<evidence type="ECO:0000313" key="20">
    <source>
        <dbReference type="WBParaSite" id="SMUV_0000845801-mRNA-1"/>
    </source>
</evidence>
<dbReference type="InterPro" id="IPR005919">
    <property type="entry name" value="Pmev_kin_anim"/>
</dbReference>
<evidence type="ECO:0000256" key="7">
    <source>
        <dbReference type="ARBA" id="ARBA00022679"/>
    </source>
</evidence>
<evidence type="ECO:0000256" key="1">
    <source>
        <dbReference type="ARBA" id="ARBA00004514"/>
    </source>
</evidence>
<proteinExistence type="predicted"/>
<dbReference type="EC" id="2.7.4.2" evidence="3"/>
<evidence type="ECO:0000256" key="9">
    <source>
        <dbReference type="ARBA" id="ARBA00022777"/>
    </source>
</evidence>
<dbReference type="InterPro" id="IPR027417">
    <property type="entry name" value="P-loop_NTPase"/>
</dbReference>
<feature type="binding site" evidence="18">
    <location>
        <begin position="11"/>
        <end position="17"/>
    </location>
    <ligand>
        <name>ATP</name>
        <dbReference type="ChEBI" id="CHEBI:30616"/>
    </ligand>
</feature>
<feature type="binding site" evidence="18">
    <location>
        <position position="137"/>
    </location>
    <ligand>
        <name>ATP</name>
        <dbReference type="ChEBI" id="CHEBI:30616"/>
    </ligand>
</feature>
<dbReference type="GO" id="GO:0005829">
    <property type="term" value="C:cytosol"/>
    <property type="evidence" value="ECO:0007669"/>
    <property type="project" value="UniProtKB-SubCell"/>
</dbReference>
<comment type="pathway">
    <text evidence="2">Isoprenoid biosynthesis; isopentenyl diphosphate biosynthesis via mevalonate pathway; isopentenyl diphosphate from (R)-mevalonate: step 2/3.</text>
</comment>
<feature type="binding site" evidence="18">
    <location>
        <position position="166"/>
    </location>
    <ligand>
        <name>substrate</name>
    </ligand>
</feature>
<evidence type="ECO:0000256" key="6">
    <source>
        <dbReference type="ARBA" id="ARBA00022548"/>
    </source>
</evidence>
<keyword evidence="8 18" id="KW-0547">Nucleotide-binding</keyword>
<evidence type="ECO:0000256" key="13">
    <source>
        <dbReference type="ARBA" id="ARBA00023011"/>
    </source>
</evidence>
<dbReference type="GO" id="GO:0006695">
    <property type="term" value="P:cholesterol biosynthetic process"/>
    <property type="evidence" value="ECO:0007669"/>
    <property type="project" value="UniProtKB-KW"/>
</dbReference>
<dbReference type="UniPathway" id="UPA00057">
    <property type="reaction ID" value="UER00099"/>
</dbReference>
<evidence type="ECO:0000256" key="18">
    <source>
        <dbReference type="PIRSR" id="PIRSR036639-1"/>
    </source>
</evidence>
<evidence type="ECO:0000256" key="11">
    <source>
        <dbReference type="ARBA" id="ARBA00022840"/>
    </source>
</evidence>
<dbReference type="STRING" id="451379.A0A0N5AUC6"/>
<evidence type="ECO:0000256" key="10">
    <source>
        <dbReference type="ARBA" id="ARBA00022778"/>
    </source>
</evidence>
<keyword evidence="9" id="KW-0418">Kinase</keyword>
<reference evidence="20" key="1">
    <citation type="submission" date="2017-02" db="UniProtKB">
        <authorList>
            <consortium name="WormBaseParasite"/>
        </authorList>
    </citation>
    <scope>IDENTIFICATION</scope>
</reference>
<keyword evidence="6" id="KW-0153">Cholesterol metabolism</keyword>
<dbReference type="Pfam" id="PF04275">
    <property type="entry name" value="P-mevalo_kinase"/>
    <property type="match status" value="1"/>
</dbReference>
<evidence type="ECO:0000256" key="15">
    <source>
        <dbReference type="ARBA" id="ARBA00023166"/>
    </source>
</evidence>
<keyword evidence="4" id="KW-0963">Cytoplasm</keyword>
<keyword evidence="11 18" id="KW-0067">ATP-binding</keyword>
<keyword evidence="7" id="KW-0808">Transferase</keyword>
<organism evidence="19 20">
    <name type="scientific">Syphacia muris</name>
    <dbReference type="NCBI Taxonomy" id="451379"/>
    <lineage>
        <taxon>Eukaryota</taxon>
        <taxon>Metazoa</taxon>
        <taxon>Ecdysozoa</taxon>
        <taxon>Nematoda</taxon>
        <taxon>Chromadorea</taxon>
        <taxon>Rhabditida</taxon>
        <taxon>Spirurina</taxon>
        <taxon>Oxyuridomorpha</taxon>
        <taxon>Oxyuroidea</taxon>
        <taxon>Oxyuridae</taxon>
        <taxon>Syphacia</taxon>
    </lineage>
</organism>
<dbReference type="GO" id="GO:0005524">
    <property type="term" value="F:ATP binding"/>
    <property type="evidence" value="ECO:0007669"/>
    <property type="project" value="UniProtKB-KW"/>
</dbReference>
<evidence type="ECO:0000256" key="17">
    <source>
        <dbReference type="ARBA" id="ARBA00034549"/>
    </source>
</evidence>
<evidence type="ECO:0000256" key="8">
    <source>
        <dbReference type="ARBA" id="ARBA00022741"/>
    </source>
</evidence>
<accession>A0A0N5AUC6</accession>
<evidence type="ECO:0000256" key="14">
    <source>
        <dbReference type="ARBA" id="ARBA00023098"/>
    </source>
</evidence>
<dbReference type="PANTHER" id="PTHR13101:SF1">
    <property type="entry name" value="PHOSPHOMEVALONATE KINASE"/>
    <property type="match status" value="1"/>
</dbReference>
<comment type="subcellular location">
    <subcellularLocation>
        <location evidence="1">Cytoplasm</location>
        <location evidence="1">Cytosol</location>
    </subcellularLocation>
</comment>
<dbReference type="WBParaSite" id="SMUV_0000845801-mRNA-1">
    <property type="protein sequence ID" value="SMUV_0000845801-mRNA-1"/>
    <property type="gene ID" value="SMUV_0000845801"/>
</dbReference>
<dbReference type="GO" id="GO:0004631">
    <property type="term" value="F:phosphomevalonate kinase activity"/>
    <property type="evidence" value="ECO:0007669"/>
    <property type="project" value="UniProtKB-EC"/>
</dbReference>
<dbReference type="Proteomes" id="UP000046393">
    <property type="component" value="Unplaced"/>
</dbReference>